<comment type="caution">
    <text evidence="4">The sequence shown here is derived from an EMBL/GenBank/DDBJ whole genome shotgun (WGS) entry which is preliminary data.</text>
</comment>
<dbReference type="InterPro" id="IPR020904">
    <property type="entry name" value="Sc_DH/Rdtase_CS"/>
</dbReference>
<gene>
    <name evidence="4" type="ORF">ACFOUV_09735</name>
</gene>
<evidence type="ECO:0000256" key="3">
    <source>
        <dbReference type="ARBA" id="ARBA00023002"/>
    </source>
</evidence>
<dbReference type="PRINTS" id="PR00080">
    <property type="entry name" value="SDRFAMILY"/>
</dbReference>
<comment type="similarity">
    <text evidence="1">Belongs to the short-chain dehydrogenases/reductases (SDR) family.</text>
</comment>
<dbReference type="PANTHER" id="PTHR43639:SF1">
    <property type="entry name" value="SHORT-CHAIN DEHYDROGENASE_REDUCTASE FAMILY PROTEIN"/>
    <property type="match status" value="1"/>
</dbReference>
<dbReference type="PANTHER" id="PTHR43639">
    <property type="entry name" value="OXIDOREDUCTASE, SHORT-CHAIN DEHYDROGENASE/REDUCTASE FAMILY (AFU_ORTHOLOGUE AFUA_5G02870)"/>
    <property type="match status" value="1"/>
</dbReference>
<dbReference type="EMBL" id="JBHSAO010000006">
    <property type="protein sequence ID" value="MFC4024075.1"/>
    <property type="molecule type" value="Genomic_DNA"/>
</dbReference>
<dbReference type="Proteomes" id="UP001595772">
    <property type="component" value="Unassembled WGS sequence"/>
</dbReference>
<accession>A0ABV8GWK7</accession>
<reference evidence="5" key="1">
    <citation type="journal article" date="2019" name="Int. J. Syst. Evol. Microbiol.">
        <title>The Global Catalogue of Microorganisms (GCM) 10K type strain sequencing project: providing services to taxonomists for standard genome sequencing and annotation.</title>
        <authorList>
            <consortium name="The Broad Institute Genomics Platform"/>
            <consortium name="The Broad Institute Genome Sequencing Center for Infectious Disease"/>
            <person name="Wu L."/>
            <person name="Ma J."/>
        </authorList>
    </citation>
    <scope>NUCLEOTIDE SEQUENCE [LARGE SCALE GENOMIC DNA]</scope>
    <source>
        <strain evidence="5">IBRC-M 10703</strain>
    </source>
</reference>
<keyword evidence="5" id="KW-1185">Reference proteome</keyword>
<evidence type="ECO:0000313" key="5">
    <source>
        <dbReference type="Proteomes" id="UP001595772"/>
    </source>
</evidence>
<dbReference type="PROSITE" id="PS00061">
    <property type="entry name" value="ADH_SHORT"/>
    <property type="match status" value="1"/>
</dbReference>
<evidence type="ECO:0000256" key="2">
    <source>
        <dbReference type="ARBA" id="ARBA00011881"/>
    </source>
</evidence>
<dbReference type="NCBIfam" id="NF005559">
    <property type="entry name" value="PRK07231.1"/>
    <property type="match status" value="1"/>
</dbReference>
<proteinExistence type="inferred from homology"/>
<dbReference type="Gene3D" id="3.40.50.720">
    <property type="entry name" value="NAD(P)-binding Rossmann-like Domain"/>
    <property type="match status" value="1"/>
</dbReference>
<dbReference type="RefSeq" id="WP_379496564.1">
    <property type="nucleotide sequence ID" value="NZ_JBHSAO010000006.1"/>
</dbReference>
<evidence type="ECO:0000313" key="4">
    <source>
        <dbReference type="EMBL" id="MFC4024075.1"/>
    </source>
</evidence>
<protein>
    <submittedName>
        <fullName evidence="4">SDR family NAD(P)-dependent oxidoreductase</fullName>
        <ecNumber evidence="4">1.1.1.-</ecNumber>
    </submittedName>
</protein>
<keyword evidence="3 4" id="KW-0560">Oxidoreductase</keyword>
<dbReference type="EC" id="1.1.1.-" evidence="4"/>
<comment type="subunit">
    <text evidence="2">Homotetramer.</text>
</comment>
<dbReference type="InterPro" id="IPR002347">
    <property type="entry name" value="SDR_fam"/>
</dbReference>
<name>A0ABV8GWK7_9BACI</name>
<dbReference type="Pfam" id="PF13561">
    <property type="entry name" value="adh_short_C2"/>
    <property type="match status" value="1"/>
</dbReference>
<dbReference type="SUPFAM" id="SSF51735">
    <property type="entry name" value="NAD(P)-binding Rossmann-fold domains"/>
    <property type="match status" value="1"/>
</dbReference>
<dbReference type="InterPro" id="IPR036291">
    <property type="entry name" value="NAD(P)-bd_dom_sf"/>
</dbReference>
<dbReference type="CDD" id="cd05233">
    <property type="entry name" value="SDR_c"/>
    <property type="match status" value="1"/>
</dbReference>
<evidence type="ECO:0000256" key="1">
    <source>
        <dbReference type="ARBA" id="ARBA00006484"/>
    </source>
</evidence>
<organism evidence="4 5">
    <name type="scientific">Oceanobacillus longus</name>
    <dbReference type="NCBI Taxonomy" id="930120"/>
    <lineage>
        <taxon>Bacteria</taxon>
        <taxon>Bacillati</taxon>
        <taxon>Bacillota</taxon>
        <taxon>Bacilli</taxon>
        <taxon>Bacillales</taxon>
        <taxon>Bacillaceae</taxon>
        <taxon>Oceanobacillus</taxon>
    </lineage>
</organism>
<sequence>MKSVEELYSLEGKLALITGGSRGLGREMALAFAKAGADIIIVSRKLDSCEEVAKEVEALGRKAYSYACHLGRWDQINELVEGIDNKFDKVDILVNNAGMSPLYESLTDVNEKMWDSVLSLNLKGPFRLSALIGERMSEGNGGSIINVSSIAAVRPSTTEIPYAAAKAGLNILTVGLAATYGPKVRVNCIMPGPFLTDISKAWDEDMMATFKKDAYLERAGKPHEIIGAALYLASDASSYTTGSVLPVDGGYKL</sequence>
<dbReference type="PRINTS" id="PR00081">
    <property type="entry name" value="GDHRDH"/>
</dbReference>
<dbReference type="GO" id="GO:0016491">
    <property type="term" value="F:oxidoreductase activity"/>
    <property type="evidence" value="ECO:0007669"/>
    <property type="project" value="UniProtKB-KW"/>
</dbReference>